<evidence type="ECO:0000313" key="2">
    <source>
        <dbReference type="EMBL" id="TDG19100.1"/>
    </source>
</evidence>
<dbReference type="EMBL" id="SMRP01000024">
    <property type="protein sequence ID" value="TDG19100.1"/>
    <property type="molecule type" value="Genomic_DNA"/>
</dbReference>
<dbReference type="Pfam" id="PF13577">
    <property type="entry name" value="SnoaL_4"/>
    <property type="match status" value="1"/>
</dbReference>
<gene>
    <name evidence="2" type="ORF">EYW47_31715</name>
</gene>
<name>A0A4R5M1B7_9BURK</name>
<dbReference type="SUPFAM" id="SSF54427">
    <property type="entry name" value="NTF2-like"/>
    <property type="match status" value="1"/>
</dbReference>
<dbReference type="Proteomes" id="UP000295722">
    <property type="component" value="Unassembled WGS sequence"/>
</dbReference>
<dbReference type="CDD" id="cd00531">
    <property type="entry name" value="NTF2_like"/>
    <property type="match status" value="1"/>
</dbReference>
<protein>
    <submittedName>
        <fullName evidence="2">Nuclear transport factor 2 family protein</fullName>
    </submittedName>
</protein>
<dbReference type="AlphaFoldDB" id="A0A4R5M1B7"/>
<evidence type="ECO:0000259" key="1">
    <source>
        <dbReference type="Pfam" id="PF13577"/>
    </source>
</evidence>
<accession>A0A4R5M1B7</accession>
<comment type="caution">
    <text evidence="2">The sequence shown here is derived from an EMBL/GenBank/DDBJ whole genome shotgun (WGS) entry which is preliminary data.</text>
</comment>
<proteinExistence type="predicted"/>
<feature type="domain" description="SnoaL-like" evidence="1">
    <location>
        <begin position="19"/>
        <end position="148"/>
    </location>
</feature>
<organism evidence="2 3">
    <name type="scientific">Paraburkholderia silviterrae</name>
    <dbReference type="NCBI Taxonomy" id="2528715"/>
    <lineage>
        <taxon>Bacteria</taxon>
        <taxon>Pseudomonadati</taxon>
        <taxon>Pseudomonadota</taxon>
        <taxon>Betaproteobacteria</taxon>
        <taxon>Burkholderiales</taxon>
        <taxon>Burkholderiaceae</taxon>
        <taxon>Paraburkholderia</taxon>
    </lineage>
</organism>
<reference evidence="2 3" key="1">
    <citation type="submission" date="2019-03" db="EMBL/GenBank/DDBJ databases">
        <title>Paraburkholderia sp. 4M-K11, isolated from subtropical forest soil.</title>
        <authorList>
            <person name="Gao Z.-H."/>
            <person name="Qiu L.-H."/>
        </authorList>
    </citation>
    <scope>NUCLEOTIDE SEQUENCE [LARGE SCALE GENOMIC DNA]</scope>
    <source>
        <strain evidence="2 3">4M-K11</strain>
    </source>
</reference>
<dbReference type="Gene3D" id="3.10.450.50">
    <property type="match status" value="1"/>
</dbReference>
<dbReference type="InterPro" id="IPR037401">
    <property type="entry name" value="SnoaL-like"/>
</dbReference>
<evidence type="ECO:0000313" key="3">
    <source>
        <dbReference type="Proteomes" id="UP000295722"/>
    </source>
</evidence>
<dbReference type="OrthoDB" id="4571298at2"/>
<sequence length="173" mass="19846">MRLRGAHAMTQEIEMAFNLEALEQIRQRKAQYCRYLDTKQFDAWESVFKPDAKVIFYSPDSSVIAEFNSIAELSAVSRKLFATTQTIHQTHNSEIDFKSPVEASAIWSMEDWHVYAPEGDNPSKTMHGYGFYYDTWELVSGEWKIARLELRRNIVMYGRLPGNGTGTHGLGQS</sequence>
<keyword evidence="3" id="KW-1185">Reference proteome</keyword>
<dbReference type="InterPro" id="IPR032710">
    <property type="entry name" value="NTF2-like_dom_sf"/>
</dbReference>